<evidence type="ECO:0000259" key="5">
    <source>
        <dbReference type="PROSITE" id="PS50893"/>
    </source>
</evidence>
<keyword evidence="6" id="KW-0378">Hydrolase</keyword>
<feature type="non-terminal residue" evidence="6">
    <location>
        <position position="1"/>
    </location>
</feature>
<dbReference type="EMBL" id="JAASQI010000010">
    <property type="protein sequence ID" value="NIJ59671.1"/>
    <property type="molecule type" value="Genomic_DNA"/>
</dbReference>
<dbReference type="PROSITE" id="PS00211">
    <property type="entry name" value="ABC_TRANSPORTER_1"/>
    <property type="match status" value="1"/>
</dbReference>
<evidence type="ECO:0000256" key="4">
    <source>
        <dbReference type="SAM" id="MobiDB-lite"/>
    </source>
</evidence>
<sequence>APRPARLPNPKPTTIKPKDSRYERGTTGGQVILPIPDGALSMHGVMLELPETKQIILRNVNLVIEPGDTVAMVGPSGSGKSTLARAMVGILPPAMGEIRLDGAELKHWQVDQLGKYLGYVPQDVELIPGTIAQNIARFGSRDDEATIAAAKFVGAHDLILRLSGGYNTAIDIDGRGLSGGQRQRIALARAAYGNPALVVLDEPNSNLDAAGEQMLLQAIKRFKAQGTTVVIVTHKAQILAAVDKIIYVNGGGISHFGSRDEVMSHIAGAKLPPPPAAIGSK</sequence>
<dbReference type="Gene3D" id="3.40.50.300">
    <property type="entry name" value="P-loop containing nucleotide triphosphate hydrolases"/>
    <property type="match status" value="1"/>
</dbReference>
<comment type="caution">
    <text evidence="6">The sequence shown here is derived from an EMBL/GenBank/DDBJ whole genome shotgun (WGS) entry which is preliminary data.</text>
</comment>
<gene>
    <name evidence="6" type="ORF">FHS82_003532</name>
</gene>
<dbReference type="InterPro" id="IPR039421">
    <property type="entry name" value="Type_1_exporter"/>
</dbReference>
<dbReference type="PROSITE" id="PS50893">
    <property type="entry name" value="ABC_TRANSPORTER_2"/>
    <property type="match status" value="1"/>
</dbReference>
<comment type="similarity">
    <text evidence="1">Belongs to the ABC transporter superfamily.</text>
</comment>
<dbReference type="RefSeq" id="WP_166955267.1">
    <property type="nucleotide sequence ID" value="NZ_JAASQI010000010.1"/>
</dbReference>
<keyword evidence="3" id="KW-0067">ATP-binding</keyword>
<dbReference type="InterPro" id="IPR003439">
    <property type="entry name" value="ABC_transporter-like_ATP-bd"/>
</dbReference>
<reference evidence="6 7" key="1">
    <citation type="submission" date="2020-03" db="EMBL/GenBank/DDBJ databases">
        <title>Genomic Encyclopedia of Type Strains, Phase IV (KMG-IV): sequencing the most valuable type-strain genomes for metagenomic binning, comparative biology and taxonomic classification.</title>
        <authorList>
            <person name="Goeker M."/>
        </authorList>
    </citation>
    <scope>NUCLEOTIDE SEQUENCE [LARGE SCALE GENOMIC DNA]</scope>
    <source>
        <strain evidence="6 7">DSM 103870</strain>
    </source>
</reference>
<keyword evidence="2" id="KW-0547">Nucleotide-binding</keyword>
<dbReference type="InterPro" id="IPR003593">
    <property type="entry name" value="AAA+_ATPase"/>
</dbReference>
<dbReference type="InterPro" id="IPR017871">
    <property type="entry name" value="ABC_transporter-like_CS"/>
</dbReference>
<evidence type="ECO:0000256" key="2">
    <source>
        <dbReference type="ARBA" id="ARBA00022741"/>
    </source>
</evidence>
<dbReference type="PANTHER" id="PTHR24221">
    <property type="entry name" value="ATP-BINDING CASSETTE SUB-FAMILY B"/>
    <property type="match status" value="1"/>
</dbReference>
<dbReference type="GO" id="GO:0006508">
    <property type="term" value="P:proteolysis"/>
    <property type="evidence" value="ECO:0007669"/>
    <property type="project" value="UniProtKB-KW"/>
</dbReference>
<dbReference type="SMART" id="SM00382">
    <property type="entry name" value="AAA"/>
    <property type="match status" value="1"/>
</dbReference>
<dbReference type="Pfam" id="PF00005">
    <property type="entry name" value="ABC_tran"/>
    <property type="match status" value="1"/>
</dbReference>
<protein>
    <submittedName>
        <fullName evidence="6">ABC-type protease/lipase transport system fused ATPase/permease subunit</fullName>
    </submittedName>
</protein>
<evidence type="ECO:0000256" key="3">
    <source>
        <dbReference type="ARBA" id="ARBA00022840"/>
    </source>
</evidence>
<dbReference type="Proteomes" id="UP001429580">
    <property type="component" value="Unassembled WGS sequence"/>
</dbReference>
<keyword evidence="7" id="KW-1185">Reference proteome</keyword>
<accession>A0ABX0V3F6</accession>
<feature type="region of interest" description="Disordered" evidence="4">
    <location>
        <begin position="1"/>
        <end position="28"/>
    </location>
</feature>
<dbReference type="SUPFAM" id="SSF52540">
    <property type="entry name" value="P-loop containing nucleoside triphosphate hydrolases"/>
    <property type="match status" value="1"/>
</dbReference>
<proteinExistence type="inferred from homology"/>
<name>A0ABX0V3F6_9HYPH</name>
<evidence type="ECO:0000313" key="6">
    <source>
        <dbReference type="EMBL" id="NIJ59671.1"/>
    </source>
</evidence>
<evidence type="ECO:0000313" key="7">
    <source>
        <dbReference type="Proteomes" id="UP001429580"/>
    </source>
</evidence>
<feature type="compositionally biased region" description="Pro residues" evidence="4">
    <location>
        <begin position="1"/>
        <end position="11"/>
    </location>
</feature>
<dbReference type="PANTHER" id="PTHR24221:SF654">
    <property type="entry name" value="ATP-BINDING CASSETTE SUB-FAMILY B MEMBER 6"/>
    <property type="match status" value="1"/>
</dbReference>
<dbReference type="InterPro" id="IPR027417">
    <property type="entry name" value="P-loop_NTPase"/>
</dbReference>
<organism evidence="6 7">
    <name type="scientific">Pseudochelatococcus lubricantis</name>
    <dbReference type="NCBI Taxonomy" id="1538102"/>
    <lineage>
        <taxon>Bacteria</taxon>
        <taxon>Pseudomonadati</taxon>
        <taxon>Pseudomonadota</taxon>
        <taxon>Alphaproteobacteria</taxon>
        <taxon>Hyphomicrobiales</taxon>
        <taxon>Chelatococcaceae</taxon>
        <taxon>Pseudochelatococcus</taxon>
    </lineage>
</organism>
<dbReference type="GO" id="GO:0008233">
    <property type="term" value="F:peptidase activity"/>
    <property type="evidence" value="ECO:0007669"/>
    <property type="project" value="UniProtKB-KW"/>
</dbReference>
<keyword evidence="6" id="KW-0645">Protease</keyword>
<evidence type="ECO:0000256" key="1">
    <source>
        <dbReference type="ARBA" id="ARBA00005417"/>
    </source>
</evidence>
<feature type="domain" description="ABC transporter" evidence="5">
    <location>
        <begin position="40"/>
        <end position="275"/>
    </location>
</feature>